<evidence type="ECO:0000256" key="2">
    <source>
        <dbReference type="SAM" id="SignalP"/>
    </source>
</evidence>
<accession>A0A4R6Q9A3</accession>
<feature type="signal peptide" evidence="2">
    <location>
        <begin position="1"/>
        <end position="22"/>
    </location>
</feature>
<comment type="caution">
    <text evidence="4">The sequence shown here is derived from an EMBL/GenBank/DDBJ whole genome shotgun (WGS) entry which is preliminary data.</text>
</comment>
<dbReference type="EMBL" id="SNXR01000013">
    <property type="protein sequence ID" value="TDP59168.1"/>
    <property type="molecule type" value="Genomic_DNA"/>
</dbReference>
<dbReference type="Proteomes" id="UP000295260">
    <property type="component" value="Unassembled WGS sequence"/>
</dbReference>
<reference evidence="4 5" key="1">
    <citation type="submission" date="2019-03" db="EMBL/GenBank/DDBJ databases">
        <title>Genomic Encyclopedia of Archaeal and Bacterial Type Strains, Phase II (KMG-II): from individual species to whole genera.</title>
        <authorList>
            <person name="Goeker M."/>
        </authorList>
    </citation>
    <scope>NUCLEOTIDE SEQUENCE [LARGE SCALE GENOMIC DNA]</scope>
    <source>
        <strain evidence="4 5">DSM 25687</strain>
    </source>
</reference>
<dbReference type="Pfam" id="PF18962">
    <property type="entry name" value="Por_Secre_tail"/>
    <property type="match status" value="1"/>
</dbReference>
<dbReference type="NCBIfam" id="NF045639">
    <property type="entry name" value="GCX_COOH"/>
    <property type="match status" value="1"/>
</dbReference>
<feature type="domain" description="Secretion system C-terminal sorting" evidence="3">
    <location>
        <begin position="584"/>
        <end position="652"/>
    </location>
</feature>
<evidence type="ECO:0000313" key="4">
    <source>
        <dbReference type="EMBL" id="TDP59168.1"/>
    </source>
</evidence>
<protein>
    <submittedName>
        <fullName evidence="4">Putative secreted protein (Por secretion system target)</fullName>
    </submittedName>
</protein>
<dbReference type="NCBIfam" id="TIGR04183">
    <property type="entry name" value="Por_Secre_tail"/>
    <property type="match status" value="1"/>
</dbReference>
<keyword evidence="1 2" id="KW-0732">Signal</keyword>
<organism evidence="4 5">
    <name type="scientific">Flavobacterium dankookense</name>
    <dbReference type="NCBI Taxonomy" id="706186"/>
    <lineage>
        <taxon>Bacteria</taxon>
        <taxon>Pseudomonadati</taxon>
        <taxon>Bacteroidota</taxon>
        <taxon>Flavobacteriia</taxon>
        <taxon>Flavobacteriales</taxon>
        <taxon>Flavobacteriaceae</taxon>
        <taxon>Flavobacterium</taxon>
    </lineage>
</organism>
<proteinExistence type="predicted"/>
<feature type="chain" id="PRO_5020697735" evidence="2">
    <location>
        <begin position="23"/>
        <end position="655"/>
    </location>
</feature>
<evidence type="ECO:0000313" key="5">
    <source>
        <dbReference type="Proteomes" id="UP000295260"/>
    </source>
</evidence>
<evidence type="ECO:0000256" key="1">
    <source>
        <dbReference type="ARBA" id="ARBA00022729"/>
    </source>
</evidence>
<dbReference type="OrthoDB" id="1292260at2"/>
<keyword evidence="5" id="KW-1185">Reference proteome</keyword>
<gene>
    <name evidence="4" type="ORF">BC748_1410</name>
</gene>
<dbReference type="RefSeq" id="WP_133532712.1">
    <property type="nucleotide sequence ID" value="NZ_SNXR01000013.1"/>
</dbReference>
<sequence length="655" mass="72975">MQKTAKIVLLLCFCFHSFSIFAQHDEYIAAENRRIANTKQTEIEIEKFVNDNFKNYKLAREVNDEVIKHLREEEEFTQEELEAALINAKKHELRKLFFRENPDKKADYSAAEISRSIAQDCVNGDFENGTAGYSFWSDNYAQPDSGEDFFLSCATPTALSASNVMTASTNNFNSRVNLINSTAPNYRQFDPILQSFGVDVPTLNSNGGEKCIKLNNTGGYGSSDITSFSRYFPSINQSTIDFNFSLIMDNKPEHGQPIQPFFRARVLDQNGNVVDEICIIANPDNCLFNIIYVNDERRILYTDWICARLNVESILNQPGTIEFTISDCQPSKHFGTVYIDNICGLTCPSPQLGALSLDPTNISCPDVLSITPFNVCGTYQSPANATLNTLILHILQDDAIVATINAPTQLTANTFCFEVLPSLFGVDPSGNFEFQVDATFNVTCPAGNFVYDITDFSANVGPDVSFEDCCIATLTVTSPADDLSNQAPNSEKKRERSDWIRATNIIEVGNNDLQDGVVYHSGNFVELNPGFEALSGAQFAAYIEGCSSNFMYRTEVVNSPVEKQPIQEEELNLIKLATGFTIQPNPSSSFIEIIMKDSQFDKVTITTIDGKLVLEKNIQKTDRAQLDVSRFANGVYLINILTKDGQLFTEKLMKN</sequence>
<name>A0A4R6Q9A3_9FLAO</name>
<dbReference type="AlphaFoldDB" id="A0A4R6Q9A3"/>
<dbReference type="InterPro" id="IPR055015">
    <property type="entry name" value="GCX_COOH"/>
</dbReference>
<dbReference type="InterPro" id="IPR026444">
    <property type="entry name" value="Secre_tail"/>
</dbReference>
<evidence type="ECO:0000259" key="3">
    <source>
        <dbReference type="Pfam" id="PF18962"/>
    </source>
</evidence>